<dbReference type="PANTHER" id="PTHR11054:SF0">
    <property type="entry name" value="6-PHOSPHOGLUCONOLACTONASE"/>
    <property type="match status" value="1"/>
</dbReference>
<comment type="pathway">
    <text evidence="3 7">Carbohydrate degradation; pentose phosphate pathway; D-ribulose 5-phosphate from D-glucose 6-phosphate (oxidative stage): step 2/3.</text>
</comment>
<dbReference type="GO" id="GO:0006098">
    <property type="term" value="P:pentose-phosphate shunt"/>
    <property type="evidence" value="ECO:0007669"/>
    <property type="project" value="UniProtKB-UniPathway"/>
</dbReference>
<dbReference type="InterPro" id="IPR039104">
    <property type="entry name" value="6PGL"/>
</dbReference>
<evidence type="ECO:0000256" key="5">
    <source>
        <dbReference type="ARBA" id="ARBA00013198"/>
    </source>
</evidence>
<dbReference type="CDD" id="cd01400">
    <property type="entry name" value="6PGL"/>
    <property type="match status" value="1"/>
</dbReference>
<evidence type="ECO:0000256" key="3">
    <source>
        <dbReference type="ARBA" id="ARBA00004961"/>
    </source>
</evidence>
<dbReference type="UniPathway" id="UPA00115">
    <property type="reaction ID" value="UER00409"/>
</dbReference>
<dbReference type="InterPro" id="IPR037171">
    <property type="entry name" value="NagB/RpiA_transferase-like"/>
</dbReference>
<evidence type="ECO:0000313" key="9">
    <source>
        <dbReference type="EMBL" id="NLR75550.1"/>
    </source>
</evidence>
<accession>A0A847RWL2</accession>
<dbReference type="AlphaFoldDB" id="A0A847RWL2"/>
<evidence type="ECO:0000256" key="2">
    <source>
        <dbReference type="ARBA" id="ARBA00002681"/>
    </source>
</evidence>
<gene>
    <name evidence="7 9" type="primary">pgl</name>
    <name evidence="9" type="ORF">HF682_10300</name>
</gene>
<dbReference type="GO" id="GO:0005975">
    <property type="term" value="P:carbohydrate metabolic process"/>
    <property type="evidence" value="ECO:0007669"/>
    <property type="project" value="UniProtKB-UniRule"/>
</dbReference>
<dbReference type="Gene3D" id="3.40.50.1360">
    <property type="match status" value="1"/>
</dbReference>
<protein>
    <recommendedName>
        <fullName evidence="6 7">6-phosphogluconolactonase</fullName>
        <shortName evidence="7">6PGL</shortName>
        <ecNumber evidence="5 7">3.1.1.31</ecNumber>
    </recommendedName>
</protein>
<comment type="catalytic activity">
    <reaction evidence="1 7">
        <text>6-phospho-D-glucono-1,5-lactone + H2O = 6-phospho-D-gluconate + H(+)</text>
        <dbReference type="Rhea" id="RHEA:12556"/>
        <dbReference type="ChEBI" id="CHEBI:15377"/>
        <dbReference type="ChEBI" id="CHEBI:15378"/>
        <dbReference type="ChEBI" id="CHEBI:57955"/>
        <dbReference type="ChEBI" id="CHEBI:58759"/>
        <dbReference type="EC" id="3.1.1.31"/>
    </reaction>
</comment>
<evidence type="ECO:0000256" key="1">
    <source>
        <dbReference type="ARBA" id="ARBA00000832"/>
    </source>
</evidence>
<dbReference type="Pfam" id="PF01182">
    <property type="entry name" value="Glucosamine_iso"/>
    <property type="match status" value="1"/>
</dbReference>
<feature type="domain" description="Glucosamine/galactosamine-6-phosphate isomerase" evidence="8">
    <location>
        <begin position="9"/>
        <end position="218"/>
    </location>
</feature>
<evidence type="ECO:0000259" key="8">
    <source>
        <dbReference type="Pfam" id="PF01182"/>
    </source>
</evidence>
<name>A0A847RWL2_9NEIS</name>
<dbReference type="PANTHER" id="PTHR11054">
    <property type="entry name" value="6-PHOSPHOGLUCONOLACTONASE"/>
    <property type="match status" value="1"/>
</dbReference>
<evidence type="ECO:0000256" key="4">
    <source>
        <dbReference type="ARBA" id="ARBA00010662"/>
    </source>
</evidence>
<keyword evidence="7 9" id="KW-0378">Hydrolase</keyword>
<organism evidence="9 10">
    <name type="scientific">Leeia aquatica</name>
    <dbReference type="NCBI Taxonomy" id="2725557"/>
    <lineage>
        <taxon>Bacteria</taxon>
        <taxon>Pseudomonadati</taxon>
        <taxon>Pseudomonadota</taxon>
        <taxon>Betaproteobacteria</taxon>
        <taxon>Neisseriales</taxon>
        <taxon>Leeiaceae</taxon>
        <taxon>Leeia</taxon>
    </lineage>
</organism>
<evidence type="ECO:0000256" key="6">
    <source>
        <dbReference type="ARBA" id="ARBA00020337"/>
    </source>
</evidence>
<sequence length="229" mass="24198">MLQQHAFSDGQQLALALASELAATLRNALDVQQEVVLAVSGGKSPVPVFEALREVELDWSRVIVTLVDERWVSTSDPASNEALVRQHLLQGRAAVARFVPMFTGQSSARQAEPLLNATFAALPRPFAAVVLGMGDDGHTASLFPASPQLDAGLAADAPACLAQVGAAAPTERMSLTLPAILAARKVFLQFAGASKHAVFAEALRGADRRWPVSYVLAQSATPVEVFHAP</sequence>
<evidence type="ECO:0000256" key="7">
    <source>
        <dbReference type="RuleBase" id="RU365095"/>
    </source>
</evidence>
<dbReference type="EMBL" id="JABAIM010000002">
    <property type="protein sequence ID" value="NLR75550.1"/>
    <property type="molecule type" value="Genomic_DNA"/>
</dbReference>
<dbReference type="InterPro" id="IPR005900">
    <property type="entry name" value="6-phosphogluconolactonase_DevB"/>
</dbReference>
<dbReference type="SUPFAM" id="SSF100950">
    <property type="entry name" value="NagB/RpiA/CoA transferase-like"/>
    <property type="match status" value="1"/>
</dbReference>
<keyword evidence="10" id="KW-1185">Reference proteome</keyword>
<dbReference type="NCBIfam" id="TIGR01198">
    <property type="entry name" value="pgl"/>
    <property type="match status" value="1"/>
</dbReference>
<comment type="similarity">
    <text evidence="4 7">Belongs to the glucosamine/galactosamine-6-phosphate isomerase family. 6-phosphogluconolactonase subfamily.</text>
</comment>
<dbReference type="EC" id="3.1.1.31" evidence="5 7"/>
<comment type="function">
    <text evidence="2 7">Hydrolysis of 6-phosphogluconolactone to 6-phosphogluconate.</text>
</comment>
<proteinExistence type="inferred from homology"/>
<dbReference type="Proteomes" id="UP000587991">
    <property type="component" value="Unassembled WGS sequence"/>
</dbReference>
<reference evidence="9 10" key="1">
    <citation type="submission" date="2020-04" db="EMBL/GenBank/DDBJ databases">
        <title>Draft genome of Leeia sp. IMCC25680.</title>
        <authorList>
            <person name="Song J."/>
            <person name="Cho J.-C."/>
        </authorList>
    </citation>
    <scope>NUCLEOTIDE SEQUENCE [LARGE SCALE GENOMIC DNA]</scope>
    <source>
        <strain evidence="9 10">IMCC25680</strain>
    </source>
</reference>
<dbReference type="GO" id="GO:0017057">
    <property type="term" value="F:6-phosphogluconolactonase activity"/>
    <property type="evidence" value="ECO:0007669"/>
    <property type="project" value="UniProtKB-UniRule"/>
</dbReference>
<dbReference type="InterPro" id="IPR006148">
    <property type="entry name" value="Glc/Gal-6P_isomerase"/>
</dbReference>
<evidence type="ECO:0000313" key="10">
    <source>
        <dbReference type="Proteomes" id="UP000587991"/>
    </source>
</evidence>
<comment type="caution">
    <text evidence="9">The sequence shown here is derived from an EMBL/GenBank/DDBJ whole genome shotgun (WGS) entry which is preliminary data.</text>
</comment>
<dbReference type="RefSeq" id="WP_168877208.1">
    <property type="nucleotide sequence ID" value="NZ_JABAIM010000002.1"/>
</dbReference>